<keyword evidence="2" id="KW-1185">Reference proteome</keyword>
<organism evidence="1 2">
    <name type="scientific">Devosia albogilva</name>
    <dbReference type="NCBI Taxonomy" id="429726"/>
    <lineage>
        <taxon>Bacteria</taxon>
        <taxon>Pseudomonadati</taxon>
        <taxon>Pseudomonadota</taxon>
        <taxon>Alphaproteobacteria</taxon>
        <taxon>Hyphomicrobiales</taxon>
        <taxon>Devosiaceae</taxon>
        <taxon>Devosia</taxon>
    </lineage>
</organism>
<name>A0ABW5QFV0_9HYPH</name>
<evidence type="ECO:0000313" key="2">
    <source>
        <dbReference type="Proteomes" id="UP001597521"/>
    </source>
</evidence>
<accession>A0ABW5QFV0</accession>
<dbReference type="EMBL" id="JBHUNP010000001">
    <property type="protein sequence ID" value="MFD2646386.1"/>
    <property type="molecule type" value="Genomic_DNA"/>
</dbReference>
<comment type="caution">
    <text evidence="1">The sequence shown here is derived from an EMBL/GenBank/DDBJ whole genome shotgun (WGS) entry which is preliminary data.</text>
</comment>
<proteinExistence type="predicted"/>
<protein>
    <submittedName>
        <fullName evidence="1">Uncharacterized protein</fullName>
    </submittedName>
</protein>
<gene>
    <name evidence="1" type="ORF">ACFSX5_01100</name>
</gene>
<evidence type="ECO:0000313" key="1">
    <source>
        <dbReference type="EMBL" id="MFD2646386.1"/>
    </source>
</evidence>
<reference evidence="2" key="1">
    <citation type="journal article" date="2019" name="Int. J. Syst. Evol. Microbiol.">
        <title>The Global Catalogue of Microorganisms (GCM) 10K type strain sequencing project: providing services to taxonomists for standard genome sequencing and annotation.</title>
        <authorList>
            <consortium name="The Broad Institute Genomics Platform"/>
            <consortium name="The Broad Institute Genome Sequencing Center for Infectious Disease"/>
            <person name="Wu L."/>
            <person name="Ma J."/>
        </authorList>
    </citation>
    <scope>NUCLEOTIDE SEQUENCE [LARGE SCALE GENOMIC DNA]</scope>
    <source>
        <strain evidence="2">CCM 7427</strain>
    </source>
</reference>
<dbReference type="Proteomes" id="UP001597521">
    <property type="component" value="Unassembled WGS sequence"/>
</dbReference>
<sequence length="189" mass="20679">MAIKSIRILCRIEFPSKTFRLWDGAGPCLDADGEVWIGARLNEGLDQIESAMNGEAATLVLSLSGIDQDISDLAYEDLEAGEVIGAKVQLLIQPCDEWDQPVGSPEVRFTGFVDNMPSDDTVSGDQIVSTIMLEVRNRFDLRTLTSGAVLSDVDQRARSAVLNPSTPPDRFAERVPGLADKVIVWPRFS</sequence>
<dbReference type="RefSeq" id="WP_386830967.1">
    <property type="nucleotide sequence ID" value="NZ_JBHUNP010000001.1"/>
</dbReference>